<dbReference type="FunFam" id="2.40.50.140:FF:000155">
    <property type="entry name" value="rRNA biogenesis protein RRP5"/>
    <property type="match status" value="1"/>
</dbReference>
<feature type="domain" description="S1 motif" evidence="8">
    <location>
        <begin position="122"/>
        <end position="221"/>
    </location>
</feature>
<gene>
    <name evidence="9" type="primary">RRP5</name>
    <name evidence="9" type="ORF">ATY40_BA7500054</name>
</gene>
<dbReference type="PROSITE" id="PS50005">
    <property type="entry name" value="TPR"/>
    <property type="match status" value="1"/>
</dbReference>
<dbReference type="Gene3D" id="2.40.50.140">
    <property type="entry name" value="Nucleic acid-binding proteins"/>
    <property type="match status" value="9"/>
</dbReference>
<keyword evidence="5" id="KW-0539">Nucleus</keyword>
<evidence type="ECO:0000256" key="3">
    <source>
        <dbReference type="ARBA" id="ARBA00022553"/>
    </source>
</evidence>
<feature type="domain" description="S1 motif" evidence="8">
    <location>
        <begin position="1238"/>
        <end position="1309"/>
    </location>
</feature>
<feature type="compositionally biased region" description="Acidic residues" evidence="7">
    <location>
        <begin position="1353"/>
        <end position="1363"/>
    </location>
</feature>
<dbReference type="FunFam" id="1.25.40.10:FF:000065">
    <property type="entry name" value="Programmed cell death 11"/>
    <property type="match status" value="1"/>
</dbReference>
<feature type="domain" description="S1 motif" evidence="8">
    <location>
        <begin position="588"/>
        <end position="662"/>
    </location>
</feature>
<feature type="region of interest" description="Disordered" evidence="7">
    <location>
        <begin position="1387"/>
        <end position="1415"/>
    </location>
</feature>
<evidence type="ECO:0000256" key="6">
    <source>
        <dbReference type="PROSITE-ProRule" id="PRU00339"/>
    </source>
</evidence>
<dbReference type="OrthoDB" id="412781at2759"/>
<dbReference type="InterPro" id="IPR055430">
    <property type="entry name" value="HAT_Syf1_CNRKL1_C"/>
</dbReference>
<dbReference type="InterPro" id="IPR003107">
    <property type="entry name" value="HAT"/>
</dbReference>
<dbReference type="GO" id="GO:0006364">
    <property type="term" value="P:rRNA processing"/>
    <property type="evidence" value="ECO:0007669"/>
    <property type="project" value="UniProtKB-KW"/>
</dbReference>
<accession>A0A1B2J779</accession>
<feature type="compositionally biased region" description="Basic residues" evidence="7">
    <location>
        <begin position="1404"/>
        <end position="1413"/>
    </location>
</feature>
<feature type="domain" description="S1 motif" evidence="8">
    <location>
        <begin position="1063"/>
        <end position="1132"/>
    </location>
</feature>
<feature type="domain" description="S1 motif" evidence="8">
    <location>
        <begin position="237"/>
        <end position="304"/>
    </location>
</feature>
<feature type="region of interest" description="Disordered" evidence="7">
    <location>
        <begin position="66"/>
        <end position="85"/>
    </location>
</feature>
<evidence type="ECO:0000256" key="4">
    <source>
        <dbReference type="ARBA" id="ARBA00022737"/>
    </source>
</evidence>
<dbReference type="Proteomes" id="UP000094565">
    <property type="component" value="Chromosome 1"/>
</dbReference>
<keyword evidence="2" id="KW-0698">rRNA processing</keyword>
<evidence type="ECO:0000313" key="9">
    <source>
        <dbReference type="EMBL" id="ANZ73835.1"/>
    </source>
</evidence>
<feature type="domain" description="S1 motif" evidence="8">
    <location>
        <begin position="505"/>
        <end position="572"/>
    </location>
</feature>
<dbReference type="Pfam" id="PF23231">
    <property type="entry name" value="HAT_Syf1_CNRKL1_C"/>
    <property type="match status" value="1"/>
</dbReference>
<dbReference type="SUPFAM" id="SSF50249">
    <property type="entry name" value="Nucleic acid-binding proteins"/>
    <property type="match status" value="10"/>
</dbReference>
<feature type="repeat" description="TPR" evidence="6">
    <location>
        <begin position="1552"/>
        <end position="1585"/>
    </location>
</feature>
<keyword evidence="3" id="KW-0597">Phosphoprotein</keyword>
<evidence type="ECO:0000259" key="8">
    <source>
        <dbReference type="PROSITE" id="PS50126"/>
    </source>
</evidence>
<dbReference type="InterPro" id="IPR012340">
    <property type="entry name" value="NA-bd_OB-fold"/>
</dbReference>
<dbReference type="PROSITE" id="PS50126">
    <property type="entry name" value="S1"/>
    <property type="match status" value="11"/>
</dbReference>
<dbReference type="SUPFAM" id="SSF48452">
    <property type="entry name" value="TPR-like"/>
    <property type="match status" value="1"/>
</dbReference>
<evidence type="ECO:0000256" key="2">
    <source>
        <dbReference type="ARBA" id="ARBA00022552"/>
    </source>
</evidence>
<dbReference type="SMART" id="SM00316">
    <property type="entry name" value="S1"/>
    <property type="match status" value="12"/>
</dbReference>
<dbReference type="Pfam" id="PF00575">
    <property type="entry name" value="S1"/>
    <property type="match status" value="3"/>
</dbReference>
<dbReference type="InterPro" id="IPR003029">
    <property type="entry name" value="S1_domain"/>
</dbReference>
<dbReference type="CDD" id="cd00164">
    <property type="entry name" value="S1_like"/>
    <property type="match status" value="1"/>
</dbReference>
<dbReference type="PANTHER" id="PTHR23270:SF10">
    <property type="entry name" value="PROTEIN RRP5 HOMOLOG"/>
    <property type="match status" value="1"/>
</dbReference>
<protein>
    <submittedName>
        <fullName evidence="9">BA75_00054T0</fullName>
    </submittedName>
</protein>
<feature type="domain" description="S1 motif" evidence="8">
    <location>
        <begin position="873"/>
        <end position="948"/>
    </location>
</feature>
<evidence type="ECO:0000256" key="5">
    <source>
        <dbReference type="ARBA" id="ARBA00023242"/>
    </source>
</evidence>
<feature type="domain" description="S1 motif" evidence="8">
    <location>
        <begin position="778"/>
        <end position="847"/>
    </location>
</feature>
<feature type="compositionally biased region" description="Acidic residues" evidence="7">
    <location>
        <begin position="1330"/>
        <end position="1345"/>
    </location>
</feature>
<dbReference type="EMBL" id="CP014584">
    <property type="protein sequence ID" value="ANZ73835.1"/>
    <property type="molecule type" value="Genomic_DNA"/>
</dbReference>
<feature type="domain" description="S1 motif" evidence="8">
    <location>
        <begin position="327"/>
        <end position="398"/>
    </location>
</feature>
<evidence type="ECO:0000256" key="1">
    <source>
        <dbReference type="ARBA" id="ARBA00004604"/>
    </source>
</evidence>
<dbReference type="PANTHER" id="PTHR23270">
    <property type="entry name" value="PROGRAMMED CELL DEATH PROTEIN 11 PRE-RRNA PROCESSING PROTEIN RRP5"/>
    <property type="match status" value="1"/>
</dbReference>
<keyword evidence="10" id="KW-1185">Reference proteome</keyword>
<organism evidence="9 10">
    <name type="scientific">Komagataella pastoris</name>
    <name type="common">Yeast</name>
    <name type="synonym">Pichia pastoris</name>
    <dbReference type="NCBI Taxonomy" id="4922"/>
    <lineage>
        <taxon>Eukaryota</taxon>
        <taxon>Fungi</taxon>
        <taxon>Dikarya</taxon>
        <taxon>Ascomycota</taxon>
        <taxon>Saccharomycotina</taxon>
        <taxon>Pichiomycetes</taxon>
        <taxon>Pichiales</taxon>
        <taxon>Pichiaceae</taxon>
        <taxon>Komagataella</taxon>
    </lineage>
</organism>
<feature type="domain" description="S1 motif" evidence="8">
    <location>
        <begin position="1150"/>
        <end position="1218"/>
    </location>
</feature>
<keyword evidence="6" id="KW-0802">TPR repeat</keyword>
<evidence type="ECO:0000256" key="7">
    <source>
        <dbReference type="SAM" id="MobiDB-lite"/>
    </source>
</evidence>
<dbReference type="GO" id="GO:0003723">
    <property type="term" value="F:RNA binding"/>
    <property type="evidence" value="ECO:0007669"/>
    <property type="project" value="TreeGrafter"/>
</dbReference>
<comment type="subcellular location">
    <subcellularLocation>
        <location evidence="1">Nucleus</location>
        <location evidence="1">Nucleolus</location>
    </subcellularLocation>
</comment>
<keyword evidence="4" id="KW-0677">Repeat</keyword>
<dbReference type="InterPro" id="IPR048059">
    <property type="entry name" value="Rrp5_S1_rpt_hs1_sc1"/>
</dbReference>
<sequence>MAVTQKRKWKDTEPKDDKSPVSAAARSSILNPSEVVFPRGGGSVLTPLERKEISSRVTADVLFEKETTNDSSSKSTDATKKRKTTATTVINPAPTVSGTIYDQKDDSNTTTASMTLKNLIPGSVVLGKVISIQKLGMQLGLPGNIRGYVPITSVSKQITQQLEALEQDSDDEDASSLPQLSEKVFPELSKIFQLGQWLRAVVLEESSVPSEHKHKIQLSVEPEKVNAQLEDEDMVAGGVLQVAVNSVQDHGCIVDTGKKVPGFIFSKSFKNSGIDMETDLKPGFVLLATISKPKNKNTITLTLPSTNNKDNGSILSTATSVDAILPGVMVNAHILDITEEGIFCRVLGLLPGKIPLAHLKLFSVPEIREKYKIGSTIKSRVVGVLEYEGAKSLTLSTIPSILELDSTYDDSPLESFPFGFTFESVKIVGKDSNYVYLELNEDTFGQVHLSKLNKEVNIDSFYKVGSTHHKARVIGYSPVDRVFVLTMDPRQLDAKFLNIQDIPIGEIVTGVVTKVHNHGLNVKILDQFEAQVPYGHMSDVMLTYPEMKFKIGTKIKGRVLKFYRGNLCVTLKKSLLRSERDELIFANEDVVPNKRTFATVEKFFPTGVLVSFFNNISGFLPKTEISEAYVNRPEDHLKLFQTISVRVDSVDPATNKFRVSCLLSKDLSEEQEKKISTFIPGSSILEVYIVEKMKDALIVEVKDSNVRGVIQEGQLSDGDQNQNKTLLRTAVVGSSLEALFLQRDPKTRTINFTAKDSLIRASKLGQFPALFEELPAVGEIVYGYVHTITNAGLFIEFADGLSGFARTKDITDEPSDKLPSLYFKNQSVRARILKLDDEFRKFRVTLKDIDHQIVAATNPVDKSITNLNEFVPGKITKAIIRSVTPTQLTVELAENQLGRIDVSQVFENLSEINDNKKPLSSFKEGAELKVKVIGYQNKDSSFTSVAFRDWEDILVELSIKKSDLEEEGKVNVLSLTQITPGTKWLGFVTRYARGFWWVSVSPKFRTKLSLMDLSKSGSVEELEKAYPLGSAIEVTAKQIIGNNAVEVFSGENRIETINDVKVGEKLPCRIISLSHDYVTVELSDKVKAKSFITEALDDYSESLESAFSTNDICTATVLSIDDTTRQIFVSLRSENAKDKLIQSFEDVKQGDIVRGFITRISNFGVYVSLGRTIFALVRVTDISDLFLTDWKKHVKLNQLVTGKIVDAGEERRILMTLKESQVGQGTGTLQQFDDLKVGDVYEGTIKKIMDFGVFITLDGVHSVDGLCHRSQISDSKIEDFESLFNQGDRVKVKILDINRKKKQLSLGMKASYFANREDEEEADQLRAETDDSNDSDSDDEMMEDIFETRQQDSDDEPDVDIDTESPKKIASGLSTNGFDWTASILDQAEDEESSSSDDEDFTKKKDKKNRKTKASIAEDKTATLNTRTPQSVSDFERLLIGNPDSSILWMNYMSFQLQLSEIEKAREIAERALKIINYREEQEKMNIWIALLNLENTFGTDDTLEEVFKRACQYMDSYVMHQKLVGIFALSEKWEKCEEIYTAMVKKFGRNVTTWVSYGAFLLERGNPDEARQVLGRALKVLPKSDHIEVVRKFAQLEFAHGDAEQGRSLFEGLLADVPKRVDLWNVYIDQEIKINEKKKVEDLFERVITKKLTRKQARFFFGKWLEFEEKQKDVKAADYVKAQASDYVQKHQK</sequence>
<name>A0A1B2J779_PICPA</name>
<dbReference type="Gene3D" id="1.25.40.10">
    <property type="entry name" value="Tetratricopeptide repeat domain"/>
    <property type="match status" value="1"/>
</dbReference>
<dbReference type="CDD" id="cd05693">
    <property type="entry name" value="S1_Rrp5_repeat_hs1_sc1"/>
    <property type="match status" value="1"/>
</dbReference>
<dbReference type="InterPro" id="IPR011990">
    <property type="entry name" value="TPR-like_helical_dom_sf"/>
</dbReference>
<evidence type="ECO:0000313" key="10">
    <source>
        <dbReference type="Proteomes" id="UP000094565"/>
    </source>
</evidence>
<dbReference type="InterPro" id="IPR045209">
    <property type="entry name" value="Rrp5"/>
</dbReference>
<feature type="compositionally biased region" description="Basic and acidic residues" evidence="7">
    <location>
        <begin position="10"/>
        <end position="19"/>
    </location>
</feature>
<reference evidence="9 10" key="1">
    <citation type="submission" date="2016-02" db="EMBL/GenBank/DDBJ databases">
        <title>Comparative genomic and transcriptomic foundation for Pichia pastoris.</title>
        <authorList>
            <person name="Love K.R."/>
            <person name="Shah K.A."/>
            <person name="Whittaker C.A."/>
            <person name="Wu J."/>
            <person name="Bartlett M.C."/>
            <person name="Ma D."/>
            <person name="Leeson R.L."/>
            <person name="Priest M."/>
            <person name="Young S.K."/>
            <person name="Love J.C."/>
        </authorList>
    </citation>
    <scope>NUCLEOTIDE SEQUENCE [LARGE SCALE GENOMIC DNA]</scope>
    <source>
        <strain evidence="9 10">ATCC 28485</strain>
    </source>
</reference>
<dbReference type="SMART" id="SM00386">
    <property type="entry name" value="HAT"/>
    <property type="match status" value="5"/>
</dbReference>
<dbReference type="InterPro" id="IPR019734">
    <property type="entry name" value="TPR_rpt"/>
</dbReference>
<dbReference type="FunFam" id="2.40.50.140:FF:000159">
    <property type="entry name" value="rRNA biogenesis protein rrp5"/>
    <property type="match status" value="1"/>
</dbReference>
<feature type="compositionally biased region" description="Acidic residues" evidence="7">
    <location>
        <begin position="1387"/>
        <end position="1400"/>
    </location>
</feature>
<feature type="region of interest" description="Disordered" evidence="7">
    <location>
        <begin position="1"/>
        <end position="44"/>
    </location>
</feature>
<dbReference type="FunFam" id="2.40.50.140:FF:000103">
    <property type="entry name" value="protein RRP5 homolog"/>
    <property type="match status" value="1"/>
</dbReference>
<dbReference type="GO" id="GO:0032040">
    <property type="term" value="C:small-subunit processome"/>
    <property type="evidence" value="ECO:0007669"/>
    <property type="project" value="TreeGrafter"/>
</dbReference>
<proteinExistence type="predicted"/>
<feature type="domain" description="S1 motif" evidence="8">
    <location>
        <begin position="676"/>
        <end position="755"/>
    </location>
</feature>
<feature type="region of interest" description="Disordered" evidence="7">
    <location>
        <begin position="1315"/>
        <end position="1374"/>
    </location>
</feature>